<dbReference type="Gene3D" id="3.20.20.100">
    <property type="entry name" value="NADP-dependent oxidoreductase domain"/>
    <property type="match status" value="1"/>
</dbReference>
<dbReference type="AlphaFoldDB" id="G5HNT5"/>
<evidence type="ECO:0000313" key="2">
    <source>
        <dbReference type="EMBL" id="EHE96842.1"/>
    </source>
</evidence>
<gene>
    <name evidence="2" type="ORF">HMPREF9469_04247</name>
</gene>
<dbReference type="GO" id="GO:0005829">
    <property type="term" value="C:cytosol"/>
    <property type="evidence" value="ECO:0007669"/>
    <property type="project" value="TreeGrafter"/>
</dbReference>
<dbReference type="eggNOG" id="COG4989">
    <property type="taxonomic scope" value="Bacteria"/>
</dbReference>
<dbReference type="InterPro" id="IPR023210">
    <property type="entry name" value="NADP_OxRdtase_dom"/>
</dbReference>
<dbReference type="SUPFAM" id="SSF51430">
    <property type="entry name" value="NAD(P)-linked oxidoreductase"/>
    <property type="match status" value="1"/>
</dbReference>
<comment type="caution">
    <text evidence="2">The sequence shown here is derived from an EMBL/GenBank/DDBJ whole genome shotgun (WGS) entry which is preliminary data.</text>
</comment>
<dbReference type="HOGENOM" id="CLU_023205_8_1_9"/>
<dbReference type="Pfam" id="PF00248">
    <property type="entry name" value="Aldo_ket_red"/>
    <property type="match status" value="1"/>
</dbReference>
<dbReference type="PATRIC" id="fig|742733.3.peg.4401"/>
<dbReference type="InterPro" id="IPR050523">
    <property type="entry name" value="AKR_Detox_Biosynth"/>
</dbReference>
<dbReference type="PANTHER" id="PTHR43364:SF1">
    <property type="entry name" value="OXIDOREDUCTASE YDHF"/>
    <property type="match status" value="1"/>
</dbReference>
<sequence>MKQIVIGGIVESSAVALGCMRICRVPYDDARKVVFQALDLGIRLFDHADVYGFGKSEEIFGKILDLNVPSVRENIQIQTKCTLIRDEVQTLYNDQSKTHIIKSAEASLKRLGTEYLDMFLLHHPDTLVEPEEVAEAFDHLHATGKVRCFGVSNHKPQQIELLKTCVRQPLIINQLQLSVAHPDLVDESRPMRLQPHVLTDTNGDVLTYSRIHNMTIQAWSPFQFGFYGGPFMENENYPHLNAVAGRLADEKKVSKSAIAIAWILRHPAKIQPLIGTTNGERLKDICTGVNVELSRQEWYELYRAQLRDEDKSDLSSSASGSKGR</sequence>
<feature type="domain" description="NADP-dependent oxidoreductase" evidence="1">
    <location>
        <begin position="16"/>
        <end position="301"/>
    </location>
</feature>
<dbReference type="PANTHER" id="PTHR43364">
    <property type="entry name" value="NADH-SPECIFIC METHYLGLYOXAL REDUCTASE-RELATED"/>
    <property type="match status" value="1"/>
</dbReference>
<evidence type="ECO:0000313" key="3">
    <source>
        <dbReference type="Proteomes" id="UP000003763"/>
    </source>
</evidence>
<proteinExistence type="predicted"/>
<reference evidence="2 3" key="1">
    <citation type="submission" date="2011-08" db="EMBL/GenBank/DDBJ databases">
        <title>The Genome Sequence of Clostridium citroniae WAL-17108.</title>
        <authorList>
            <consortium name="The Broad Institute Genome Sequencing Platform"/>
            <person name="Earl A."/>
            <person name="Ward D."/>
            <person name="Feldgarden M."/>
            <person name="Gevers D."/>
            <person name="Finegold S.M."/>
            <person name="Summanen P.H."/>
            <person name="Molitoris D.R."/>
            <person name="Vaisanen M.L."/>
            <person name="Daigneault M."/>
            <person name="Allen-Vercoe E."/>
            <person name="Young S.K."/>
            <person name="Zeng Q."/>
            <person name="Gargeya S."/>
            <person name="Fitzgerald M."/>
            <person name="Haas B."/>
            <person name="Abouelleil A."/>
            <person name="Alvarado L."/>
            <person name="Arachchi H.M."/>
            <person name="Berlin A."/>
            <person name="Brown A."/>
            <person name="Chapman S.B."/>
            <person name="Chen Z."/>
            <person name="Dunbar C."/>
            <person name="Freedman E."/>
            <person name="Gearin G."/>
            <person name="Gellesch M."/>
            <person name="Goldberg J."/>
            <person name="Griggs A."/>
            <person name="Gujja S."/>
            <person name="Heiman D."/>
            <person name="Howarth C."/>
            <person name="Larson L."/>
            <person name="Lui A."/>
            <person name="MacDonald P.J.P."/>
            <person name="Montmayeur A."/>
            <person name="Murphy C."/>
            <person name="Neiman D."/>
            <person name="Pearson M."/>
            <person name="Priest M."/>
            <person name="Roberts A."/>
            <person name="Saif S."/>
            <person name="Shea T."/>
            <person name="Shenoy N."/>
            <person name="Sisk P."/>
            <person name="Stolte C."/>
            <person name="Sykes S."/>
            <person name="Wortman J."/>
            <person name="Nusbaum C."/>
            <person name="Birren B."/>
        </authorList>
    </citation>
    <scope>NUCLEOTIDE SEQUENCE [LARGE SCALE GENOMIC DNA]</scope>
    <source>
        <strain evidence="2 3">WAL-17108</strain>
    </source>
</reference>
<protein>
    <recommendedName>
        <fullName evidence="1">NADP-dependent oxidoreductase domain-containing protein</fullName>
    </recommendedName>
</protein>
<name>G5HNT5_9FIRM</name>
<organism evidence="2 3">
    <name type="scientific">[Clostridium] citroniae WAL-17108</name>
    <dbReference type="NCBI Taxonomy" id="742733"/>
    <lineage>
        <taxon>Bacteria</taxon>
        <taxon>Bacillati</taxon>
        <taxon>Bacillota</taxon>
        <taxon>Clostridia</taxon>
        <taxon>Lachnospirales</taxon>
        <taxon>Lachnospiraceae</taxon>
        <taxon>Enterocloster</taxon>
    </lineage>
</organism>
<accession>G5HNT5</accession>
<dbReference type="InterPro" id="IPR036812">
    <property type="entry name" value="NAD(P)_OxRdtase_dom_sf"/>
</dbReference>
<dbReference type="Proteomes" id="UP000003763">
    <property type="component" value="Unassembled WGS sequence"/>
</dbReference>
<evidence type="ECO:0000259" key="1">
    <source>
        <dbReference type="Pfam" id="PF00248"/>
    </source>
</evidence>
<dbReference type="CDD" id="cd19092">
    <property type="entry name" value="AKR_BsYcsN_EcYdhF-like"/>
    <property type="match status" value="1"/>
</dbReference>
<dbReference type="RefSeq" id="WP_007866554.1">
    <property type="nucleotide sequence ID" value="NZ_JH376426.1"/>
</dbReference>
<dbReference type="EMBL" id="ADLJ01000034">
    <property type="protein sequence ID" value="EHE96842.1"/>
    <property type="molecule type" value="Genomic_DNA"/>
</dbReference>